<evidence type="ECO:0000259" key="1">
    <source>
        <dbReference type="Pfam" id="PF02492"/>
    </source>
</evidence>
<keyword evidence="4" id="KW-1185">Reference proteome</keyword>
<dbReference type="KEGG" id="wcp:H9Q76_05640"/>
<evidence type="ECO:0000313" key="4">
    <source>
        <dbReference type="Proteomes" id="UP000515819"/>
    </source>
</evidence>
<dbReference type="SUPFAM" id="SSF52540">
    <property type="entry name" value="P-loop containing nucleoside triphosphate hydrolases"/>
    <property type="match status" value="1"/>
</dbReference>
<dbReference type="InterPro" id="IPR003495">
    <property type="entry name" value="CobW/HypB/UreG_nucleotide-bd"/>
</dbReference>
<protein>
    <submittedName>
        <fullName evidence="3">GTPase</fullName>
    </submittedName>
</protein>
<dbReference type="AlphaFoldDB" id="A0A7G9FQC4"/>
<feature type="domain" description="CobW/HypB/UreG nucleotide-binding" evidence="1">
    <location>
        <begin position="11"/>
        <end position="176"/>
    </location>
</feature>
<dbReference type="Pfam" id="PF02492">
    <property type="entry name" value="cobW"/>
    <property type="match status" value="1"/>
</dbReference>
<evidence type="ECO:0000313" key="3">
    <source>
        <dbReference type="EMBL" id="QNM00756.1"/>
    </source>
</evidence>
<reference evidence="3 4" key="1">
    <citation type="submission" date="2020-08" db="EMBL/GenBank/DDBJ databases">
        <authorList>
            <person name="Liu C."/>
            <person name="Sun Q."/>
        </authorList>
    </citation>
    <scope>NUCLEOTIDE SEQUENCE [LARGE SCALE GENOMIC DNA]</scope>
    <source>
        <strain evidence="3 4">NSJ-4</strain>
    </source>
</reference>
<dbReference type="Proteomes" id="UP000515819">
    <property type="component" value="Chromosome"/>
</dbReference>
<name>A0A7G9FQC4_9FIRM</name>
<organism evidence="3 4">
    <name type="scientific">Wujia chipingensis</name>
    <dbReference type="NCBI Taxonomy" id="2763670"/>
    <lineage>
        <taxon>Bacteria</taxon>
        <taxon>Bacillati</taxon>
        <taxon>Bacillota</taxon>
        <taxon>Clostridia</taxon>
        <taxon>Lachnospirales</taxon>
        <taxon>Lachnospiraceae</taxon>
        <taxon>Wujia</taxon>
    </lineage>
</organism>
<evidence type="ECO:0000259" key="2">
    <source>
        <dbReference type="Pfam" id="PF21537"/>
    </source>
</evidence>
<sequence>MGPTKEVEEIPVYMFMGFLESGKTTFANETLIDRGFTEGEPTLLLVCEEGIEEYDEEYLKSQNIFVEYLEESNLNTEYLLDLQDKYKPTRVMIEYNGTWKMDKLFSIRVPKGWTIVQVITFVDASTFDVYVANMKAMMMEQLSSADMIIFNRCDENTKRAEYRRSIRAVNRRAQVIFENKDGAADVGDEELDLPYEIDKPSITLEDEDYGIFYIDACDNPDKYVGKQITFKAMVHKPKSYKANEFVPGRFAMTCCAEDVAFIGFKCYSDLAKHLKDRQWVTVTGTIDKEFYPEFEGEGPVIRATKIEPAKPAEEELVYFN</sequence>
<feature type="domain" description="DUF1980" evidence="2">
    <location>
        <begin position="198"/>
        <end position="318"/>
    </location>
</feature>
<accession>A0A7G9FQC4</accession>
<gene>
    <name evidence="3" type="ORF">H9Q76_05640</name>
</gene>
<dbReference type="Pfam" id="PF21537">
    <property type="entry name" value="DUF1980_C"/>
    <property type="match status" value="1"/>
</dbReference>
<dbReference type="InterPro" id="IPR052955">
    <property type="entry name" value="UPF0703_membrane_permease"/>
</dbReference>
<proteinExistence type="predicted"/>
<dbReference type="PANTHER" id="PTHR40047">
    <property type="entry name" value="UPF0703 PROTEIN YCGQ"/>
    <property type="match status" value="1"/>
</dbReference>
<dbReference type="Gene3D" id="3.40.50.300">
    <property type="entry name" value="P-loop containing nucleotide triphosphate hydrolases"/>
    <property type="match status" value="1"/>
</dbReference>
<dbReference type="EMBL" id="CP060632">
    <property type="protein sequence ID" value="QNM00756.1"/>
    <property type="molecule type" value="Genomic_DNA"/>
</dbReference>
<dbReference type="InterPro" id="IPR048447">
    <property type="entry name" value="DUF1980_C"/>
</dbReference>
<dbReference type="InterPro" id="IPR027417">
    <property type="entry name" value="P-loop_NTPase"/>
</dbReference>
<dbReference type="RefSeq" id="WP_021984324.1">
    <property type="nucleotide sequence ID" value="NZ_CP060632.1"/>
</dbReference>
<dbReference type="PANTHER" id="PTHR40047:SF1">
    <property type="entry name" value="UPF0703 PROTEIN YCGQ"/>
    <property type="match status" value="1"/>
</dbReference>